<evidence type="ECO:0000313" key="1">
    <source>
        <dbReference type="EMBL" id="NHZ78441.1"/>
    </source>
</evidence>
<gene>
    <name evidence="1" type="ORF">F2P44_03955</name>
</gene>
<accession>A0ABX0N7U3</accession>
<comment type="caution">
    <text evidence="1">The sequence shown here is derived from an EMBL/GenBank/DDBJ whole genome shotgun (WGS) entry which is preliminary data.</text>
</comment>
<dbReference type="RefSeq" id="WP_167085238.1">
    <property type="nucleotide sequence ID" value="NZ_WHJG01000003.1"/>
</dbReference>
<evidence type="ECO:0000313" key="2">
    <source>
        <dbReference type="Proteomes" id="UP000621455"/>
    </source>
</evidence>
<proteinExistence type="predicted"/>
<keyword evidence="2" id="KW-1185">Reference proteome</keyword>
<dbReference type="InterPro" id="IPR038666">
    <property type="entry name" value="SSP1_head-tail_sf"/>
</dbReference>
<dbReference type="InterPro" id="IPR008767">
    <property type="entry name" value="Phage_SPP1_head-tail_adaptor"/>
</dbReference>
<dbReference type="Pfam" id="PF05521">
    <property type="entry name" value="Phage_HCP"/>
    <property type="match status" value="1"/>
</dbReference>
<protein>
    <recommendedName>
        <fullName evidence="3">Head-tail adaptor protein</fullName>
    </recommendedName>
</protein>
<reference evidence="1 2" key="1">
    <citation type="submission" date="2019-10" db="EMBL/GenBank/DDBJ databases">
        <title>Taxonomy of Antarctic Massilia spp.: description of Massilia rubra sp. nov., Massilia aquatica sp. nov., Massilia mucilaginosa sp. nov., Massilia frigida sp. nov. isolated from streams, lakes and regoliths.</title>
        <authorList>
            <person name="Holochova P."/>
            <person name="Sedlacek I."/>
            <person name="Kralova S."/>
            <person name="Maslanova I."/>
            <person name="Busse H.-J."/>
            <person name="Stankova E."/>
            <person name="Vrbovska V."/>
            <person name="Kovarovic V."/>
            <person name="Bartak M."/>
            <person name="Svec P."/>
            <person name="Pantucek R."/>
        </authorList>
    </citation>
    <scope>NUCLEOTIDE SEQUENCE [LARGE SCALE GENOMIC DNA]</scope>
    <source>
        <strain evidence="1 2">CCM 8695</strain>
    </source>
</reference>
<evidence type="ECO:0008006" key="3">
    <source>
        <dbReference type="Google" id="ProtNLM"/>
    </source>
</evidence>
<dbReference type="EMBL" id="WHJG01000003">
    <property type="protein sequence ID" value="NHZ78441.1"/>
    <property type="molecule type" value="Genomic_DNA"/>
</dbReference>
<sequence>MKTFTENDKVTIERRAAGRDPEYNTPLDGWVVVESRIWASVQDILPSRAESTDDGLRLALQRSRLRIRNNSAITAEMRVTLHSRGDRLMQIIAGPALLDDRERSEYILEGYSI</sequence>
<name>A0ABX0N7U3_9BURK</name>
<dbReference type="Gene3D" id="2.40.10.270">
    <property type="entry name" value="Bacteriophage SPP1 head-tail adaptor protein"/>
    <property type="match status" value="1"/>
</dbReference>
<dbReference type="Proteomes" id="UP000621455">
    <property type="component" value="Unassembled WGS sequence"/>
</dbReference>
<organism evidence="1 2">
    <name type="scientific">Massilia frigida</name>
    <dbReference type="NCBI Taxonomy" id="2609281"/>
    <lineage>
        <taxon>Bacteria</taxon>
        <taxon>Pseudomonadati</taxon>
        <taxon>Pseudomonadota</taxon>
        <taxon>Betaproteobacteria</taxon>
        <taxon>Burkholderiales</taxon>
        <taxon>Oxalobacteraceae</taxon>
        <taxon>Telluria group</taxon>
        <taxon>Massilia</taxon>
    </lineage>
</organism>